<dbReference type="FunFam" id="3.30.40.10:FF:000127">
    <property type="entry name" value="E3 ubiquitin-protein ligase RNF181"/>
    <property type="match status" value="1"/>
</dbReference>
<keyword evidence="5 8" id="KW-0863">Zinc-finger</keyword>
<dbReference type="GO" id="GO:0006511">
    <property type="term" value="P:ubiquitin-dependent protein catabolic process"/>
    <property type="evidence" value="ECO:0007669"/>
    <property type="project" value="TreeGrafter"/>
</dbReference>
<evidence type="ECO:0000313" key="11">
    <source>
        <dbReference type="EMBL" id="KAJ3260132.1"/>
    </source>
</evidence>
<keyword evidence="6" id="KW-0833">Ubl conjugation pathway</keyword>
<dbReference type="GO" id="GO:0005634">
    <property type="term" value="C:nucleus"/>
    <property type="evidence" value="ECO:0007669"/>
    <property type="project" value="TreeGrafter"/>
</dbReference>
<comment type="catalytic activity">
    <reaction evidence="1">
        <text>S-ubiquitinyl-[E2 ubiquitin-conjugating enzyme]-L-cysteine + [acceptor protein]-L-lysine = [E2 ubiquitin-conjugating enzyme]-L-cysteine + N(6)-ubiquitinyl-[acceptor protein]-L-lysine.</text>
        <dbReference type="EC" id="2.3.2.27"/>
    </reaction>
</comment>
<reference evidence="11" key="1">
    <citation type="submission" date="2020-05" db="EMBL/GenBank/DDBJ databases">
        <title>Phylogenomic resolution of chytrid fungi.</title>
        <authorList>
            <person name="Stajich J.E."/>
            <person name="Amses K."/>
            <person name="Simmons R."/>
            <person name="Seto K."/>
            <person name="Myers J."/>
            <person name="Bonds A."/>
            <person name="Quandt C.A."/>
            <person name="Barry K."/>
            <person name="Liu P."/>
            <person name="Grigoriev I."/>
            <person name="Longcore J.E."/>
            <person name="James T.Y."/>
        </authorList>
    </citation>
    <scope>NUCLEOTIDE SEQUENCE</scope>
    <source>
        <strain evidence="11">PLAUS21</strain>
    </source>
</reference>
<dbReference type="EC" id="2.3.2.27" evidence="2"/>
<dbReference type="PANTHER" id="PTHR45931:SF3">
    <property type="entry name" value="RING ZINC FINGER-CONTAINING PROTEIN"/>
    <property type="match status" value="1"/>
</dbReference>
<keyword evidence="4" id="KW-0479">Metal-binding</keyword>
<dbReference type="AlphaFoldDB" id="A0AAD5UJS6"/>
<sequence length="105" mass="11921">MEMHEAENKPPAASEETVNALPKLKFSETEEHKECPVCQDDYQIDEELISLPCKHIFHPSCIVNWLKLNGTCPVCRFSLVEKNESPSQPEPSADTPTHQRYPSVD</sequence>
<dbReference type="GO" id="GO:0008270">
    <property type="term" value="F:zinc ion binding"/>
    <property type="evidence" value="ECO:0007669"/>
    <property type="project" value="UniProtKB-KW"/>
</dbReference>
<keyword evidence="7" id="KW-0862">Zinc</keyword>
<name>A0AAD5UJS6_9FUNG</name>
<feature type="region of interest" description="Disordered" evidence="9">
    <location>
        <begin position="83"/>
        <end position="105"/>
    </location>
</feature>
<evidence type="ECO:0000256" key="1">
    <source>
        <dbReference type="ARBA" id="ARBA00000900"/>
    </source>
</evidence>
<evidence type="ECO:0000256" key="8">
    <source>
        <dbReference type="PROSITE-ProRule" id="PRU00175"/>
    </source>
</evidence>
<evidence type="ECO:0000313" key="12">
    <source>
        <dbReference type="Proteomes" id="UP001210925"/>
    </source>
</evidence>
<feature type="region of interest" description="Disordered" evidence="9">
    <location>
        <begin position="1"/>
        <end position="20"/>
    </location>
</feature>
<dbReference type="GO" id="GO:0061630">
    <property type="term" value="F:ubiquitin protein ligase activity"/>
    <property type="evidence" value="ECO:0007669"/>
    <property type="project" value="UniProtKB-EC"/>
</dbReference>
<dbReference type="PANTHER" id="PTHR45931">
    <property type="entry name" value="SI:CH211-59O9.10"/>
    <property type="match status" value="1"/>
</dbReference>
<protein>
    <recommendedName>
        <fullName evidence="2">RING-type E3 ubiquitin transferase</fullName>
        <ecNumber evidence="2">2.3.2.27</ecNumber>
    </recommendedName>
</protein>
<evidence type="ECO:0000256" key="3">
    <source>
        <dbReference type="ARBA" id="ARBA00022679"/>
    </source>
</evidence>
<dbReference type="SUPFAM" id="SSF57850">
    <property type="entry name" value="RING/U-box"/>
    <property type="match status" value="1"/>
</dbReference>
<evidence type="ECO:0000256" key="6">
    <source>
        <dbReference type="ARBA" id="ARBA00022786"/>
    </source>
</evidence>
<feature type="domain" description="RING-type" evidence="10">
    <location>
        <begin position="35"/>
        <end position="76"/>
    </location>
</feature>
<evidence type="ECO:0000256" key="4">
    <source>
        <dbReference type="ARBA" id="ARBA00022723"/>
    </source>
</evidence>
<comment type="caution">
    <text evidence="11">The sequence shown here is derived from an EMBL/GenBank/DDBJ whole genome shotgun (WGS) entry which is preliminary data.</text>
</comment>
<dbReference type="SMART" id="SM00184">
    <property type="entry name" value="RING"/>
    <property type="match status" value="1"/>
</dbReference>
<dbReference type="Gene3D" id="3.30.40.10">
    <property type="entry name" value="Zinc/RING finger domain, C3HC4 (zinc finger)"/>
    <property type="match status" value="1"/>
</dbReference>
<feature type="compositionally biased region" description="Polar residues" evidence="9">
    <location>
        <begin position="94"/>
        <end position="105"/>
    </location>
</feature>
<dbReference type="GO" id="GO:0016567">
    <property type="term" value="P:protein ubiquitination"/>
    <property type="evidence" value="ECO:0007669"/>
    <property type="project" value="UniProtKB-ARBA"/>
</dbReference>
<gene>
    <name evidence="11" type="ORF">HK103_001208</name>
</gene>
<evidence type="ECO:0000256" key="2">
    <source>
        <dbReference type="ARBA" id="ARBA00012483"/>
    </source>
</evidence>
<accession>A0AAD5UJS6</accession>
<dbReference type="EMBL" id="JADGKB010000013">
    <property type="protein sequence ID" value="KAJ3260132.1"/>
    <property type="molecule type" value="Genomic_DNA"/>
</dbReference>
<dbReference type="InterPro" id="IPR051834">
    <property type="entry name" value="RING_finger_E3_ligase"/>
</dbReference>
<evidence type="ECO:0000256" key="5">
    <source>
        <dbReference type="ARBA" id="ARBA00022771"/>
    </source>
</evidence>
<organism evidence="11 12">
    <name type="scientific">Boothiomyces macroporosus</name>
    <dbReference type="NCBI Taxonomy" id="261099"/>
    <lineage>
        <taxon>Eukaryota</taxon>
        <taxon>Fungi</taxon>
        <taxon>Fungi incertae sedis</taxon>
        <taxon>Chytridiomycota</taxon>
        <taxon>Chytridiomycota incertae sedis</taxon>
        <taxon>Chytridiomycetes</taxon>
        <taxon>Rhizophydiales</taxon>
        <taxon>Terramycetaceae</taxon>
        <taxon>Boothiomyces</taxon>
    </lineage>
</organism>
<keyword evidence="3" id="KW-0808">Transferase</keyword>
<dbReference type="InterPro" id="IPR001841">
    <property type="entry name" value="Znf_RING"/>
</dbReference>
<evidence type="ECO:0000256" key="9">
    <source>
        <dbReference type="SAM" id="MobiDB-lite"/>
    </source>
</evidence>
<proteinExistence type="predicted"/>
<dbReference type="PROSITE" id="PS50089">
    <property type="entry name" value="ZF_RING_2"/>
    <property type="match status" value="1"/>
</dbReference>
<evidence type="ECO:0000259" key="10">
    <source>
        <dbReference type="PROSITE" id="PS50089"/>
    </source>
</evidence>
<evidence type="ECO:0000256" key="7">
    <source>
        <dbReference type="ARBA" id="ARBA00022833"/>
    </source>
</evidence>
<dbReference type="Proteomes" id="UP001210925">
    <property type="component" value="Unassembled WGS sequence"/>
</dbReference>
<dbReference type="InterPro" id="IPR013083">
    <property type="entry name" value="Znf_RING/FYVE/PHD"/>
</dbReference>
<keyword evidence="12" id="KW-1185">Reference proteome</keyword>
<dbReference type="Pfam" id="PF13639">
    <property type="entry name" value="zf-RING_2"/>
    <property type="match status" value="1"/>
</dbReference>